<keyword evidence="3" id="KW-1185">Reference proteome</keyword>
<reference evidence="2" key="3">
    <citation type="submission" date="2015-04" db="UniProtKB">
        <authorList>
            <consortium name="EnsemblPlants"/>
        </authorList>
    </citation>
    <scope>IDENTIFICATION</scope>
</reference>
<dbReference type="Proteomes" id="UP000032180">
    <property type="component" value="Chromosome 7"/>
</dbReference>
<dbReference type="EnsemblPlants" id="LPERR07G08280.1">
    <property type="protein sequence ID" value="LPERR07G08280.1"/>
    <property type="gene ID" value="LPERR07G08280"/>
</dbReference>
<sequence>MRVIRRHSKWSAEIISAALGEDLLLAAGCTCPSSSPPLAPRRRAEPLPIQDRRSHAASQSTAASSPLRGPGSSPGGGDEVTQFQFSTHPSPDRCNPYYCKPQR</sequence>
<evidence type="ECO:0000313" key="3">
    <source>
        <dbReference type="Proteomes" id="UP000032180"/>
    </source>
</evidence>
<dbReference type="HOGENOM" id="CLU_2267646_0_0_1"/>
<name>A0A0D9WXI3_9ORYZ</name>
<protein>
    <submittedName>
        <fullName evidence="2">Uncharacterized protein</fullName>
    </submittedName>
</protein>
<accession>A0A0D9WXI3</accession>
<reference evidence="3" key="2">
    <citation type="submission" date="2013-12" db="EMBL/GenBank/DDBJ databases">
        <authorList>
            <person name="Yu Y."/>
            <person name="Lee S."/>
            <person name="de Baynast K."/>
            <person name="Wissotski M."/>
            <person name="Liu L."/>
            <person name="Talag J."/>
            <person name="Goicoechea J."/>
            <person name="Angelova A."/>
            <person name="Jetty R."/>
            <person name="Kudrna D."/>
            <person name="Golser W."/>
            <person name="Rivera L."/>
            <person name="Zhang J."/>
            <person name="Wing R."/>
        </authorList>
    </citation>
    <scope>NUCLEOTIDE SEQUENCE</scope>
</reference>
<evidence type="ECO:0000256" key="1">
    <source>
        <dbReference type="SAM" id="MobiDB-lite"/>
    </source>
</evidence>
<feature type="compositionally biased region" description="Low complexity" evidence="1">
    <location>
        <begin position="56"/>
        <end position="71"/>
    </location>
</feature>
<feature type="region of interest" description="Disordered" evidence="1">
    <location>
        <begin position="32"/>
        <end position="103"/>
    </location>
</feature>
<reference evidence="2 3" key="1">
    <citation type="submission" date="2012-08" db="EMBL/GenBank/DDBJ databases">
        <title>Oryza genome evolution.</title>
        <authorList>
            <person name="Wing R.A."/>
        </authorList>
    </citation>
    <scope>NUCLEOTIDE SEQUENCE</scope>
</reference>
<feature type="compositionally biased region" description="Basic and acidic residues" evidence="1">
    <location>
        <begin position="42"/>
        <end position="54"/>
    </location>
</feature>
<dbReference type="Gramene" id="LPERR07G08280.1">
    <property type="protein sequence ID" value="LPERR07G08280.1"/>
    <property type="gene ID" value="LPERR07G08280"/>
</dbReference>
<evidence type="ECO:0000313" key="2">
    <source>
        <dbReference type="EnsemblPlants" id="LPERR07G08280.1"/>
    </source>
</evidence>
<proteinExistence type="predicted"/>
<dbReference type="AlphaFoldDB" id="A0A0D9WXI3"/>
<organism evidence="2 3">
    <name type="scientific">Leersia perrieri</name>
    <dbReference type="NCBI Taxonomy" id="77586"/>
    <lineage>
        <taxon>Eukaryota</taxon>
        <taxon>Viridiplantae</taxon>
        <taxon>Streptophyta</taxon>
        <taxon>Embryophyta</taxon>
        <taxon>Tracheophyta</taxon>
        <taxon>Spermatophyta</taxon>
        <taxon>Magnoliopsida</taxon>
        <taxon>Liliopsida</taxon>
        <taxon>Poales</taxon>
        <taxon>Poaceae</taxon>
        <taxon>BOP clade</taxon>
        <taxon>Oryzoideae</taxon>
        <taxon>Oryzeae</taxon>
        <taxon>Oryzinae</taxon>
        <taxon>Leersia</taxon>
    </lineage>
</organism>